<dbReference type="GO" id="GO:0006417">
    <property type="term" value="P:regulation of translation"/>
    <property type="evidence" value="ECO:0007669"/>
    <property type="project" value="TreeGrafter"/>
</dbReference>
<evidence type="ECO:0000313" key="3">
    <source>
        <dbReference type="EMBL" id="SDX52227.1"/>
    </source>
</evidence>
<evidence type="ECO:0000313" key="4">
    <source>
        <dbReference type="Proteomes" id="UP000198539"/>
    </source>
</evidence>
<sequence length="232" mass="24530">MTDRIDLPHNEDDEMLAAEYVLGVLDLPDRLAVEKRLRNEPQLAARVTGWQARLGPLDEEYEPVKAPDLMPQIESRLFPKASRENPVALPRRWAFWRGAALGLVIVVLAVAIVSISQPRDPGSPFVTQQATLAAELQAETGELALSAAWGGGTLSLTRVSGSDAGPGQDYEVWAIAPDSAPVSLGLLRGTQVRLSAEVAEGWTLAVSLEPEGGSTTGAPTGPVLAAAALSPV</sequence>
<dbReference type="Pfam" id="PF10099">
    <property type="entry name" value="RskA_C"/>
    <property type="match status" value="1"/>
</dbReference>
<dbReference type="STRING" id="564137.SAMN04488238_109126"/>
<dbReference type="PANTHER" id="PTHR37461:SF1">
    <property type="entry name" value="ANTI-SIGMA-K FACTOR RSKA"/>
    <property type="match status" value="1"/>
</dbReference>
<feature type="domain" description="Anti-sigma K factor RskA C-terminal" evidence="2">
    <location>
        <begin position="102"/>
        <end position="223"/>
    </location>
</feature>
<dbReference type="InterPro" id="IPR018764">
    <property type="entry name" value="RskA_C"/>
</dbReference>
<accession>A0A1H3CDK4</accession>
<keyword evidence="4" id="KW-1185">Reference proteome</keyword>
<dbReference type="OrthoDB" id="9816387at2"/>
<name>A0A1H3CDK4_9RHOB</name>
<reference evidence="3 4" key="1">
    <citation type="submission" date="2016-10" db="EMBL/GenBank/DDBJ databases">
        <authorList>
            <person name="de Groot N.N."/>
        </authorList>
    </citation>
    <scope>NUCLEOTIDE SEQUENCE [LARGE SCALE GENOMIC DNA]</scope>
    <source>
        <strain evidence="3 4">CGMCC 1.8894</strain>
    </source>
</reference>
<keyword evidence="1" id="KW-0812">Transmembrane</keyword>
<keyword evidence="1" id="KW-1133">Transmembrane helix</keyword>
<dbReference type="GO" id="GO:0005886">
    <property type="term" value="C:plasma membrane"/>
    <property type="evidence" value="ECO:0007669"/>
    <property type="project" value="InterPro"/>
</dbReference>
<evidence type="ECO:0000256" key="1">
    <source>
        <dbReference type="SAM" id="Phobius"/>
    </source>
</evidence>
<organism evidence="3 4">
    <name type="scientific">Roseicitreum antarcticum</name>
    <dbReference type="NCBI Taxonomy" id="564137"/>
    <lineage>
        <taxon>Bacteria</taxon>
        <taxon>Pseudomonadati</taxon>
        <taxon>Pseudomonadota</taxon>
        <taxon>Alphaproteobacteria</taxon>
        <taxon>Rhodobacterales</taxon>
        <taxon>Paracoccaceae</taxon>
        <taxon>Roseicitreum</taxon>
    </lineage>
</organism>
<proteinExistence type="predicted"/>
<keyword evidence="1" id="KW-0472">Membrane</keyword>
<dbReference type="GO" id="GO:0016989">
    <property type="term" value="F:sigma factor antagonist activity"/>
    <property type="evidence" value="ECO:0007669"/>
    <property type="project" value="TreeGrafter"/>
</dbReference>
<dbReference type="EMBL" id="FNOM01000009">
    <property type="protein sequence ID" value="SDX52227.1"/>
    <property type="molecule type" value="Genomic_DNA"/>
</dbReference>
<dbReference type="Proteomes" id="UP000198539">
    <property type="component" value="Unassembled WGS sequence"/>
</dbReference>
<protein>
    <submittedName>
        <fullName evidence="3">Anti-sigma-K factor RskA</fullName>
    </submittedName>
</protein>
<evidence type="ECO:0000259" key="2">
    <source>
        <dbReference type="Pfam" id="PF10099"/>
    </source>
</evidence>
<dbReference type="PANTHER" id="PTHR37461">
    <property type="entry name" value="ANTI-SIGMA-K FACTOR RSKA"/>
    <property type="match status" value="1"/>
</dbReference>
<feature type="transmembrane region" description="Helical" evidence="1">
    <location>
        <begin position="94"/>
        <end position="115"/>
    </location>
</feature>
<gene>
    <name evidence="3" type="ORF">SAMN04488238_109126</name>
</gene>
<dbReference type="AlphaFoldDB" id="A0A1H3CDK4"/>
<dbReference type="InterPro" id="IPR051474">
    <property type="entry name" value="Anti-sigma-K/W_factor"/>
</dbReference>
<dbReference type="RefSeq" id="WP_092891312.1">
    <property type="nucleotide sequence ID" value="NZ_CP061498.1"/>
</dbReference>